<evidence type="ECO:0000256" key="10">
    <source>
        <dbReference type="SAM" id="Phobius"/>
    </source>
</evidence>
<evidence type="ECO:0000256" key="2">
    <source>
        <dbReference type="ARBA" id="ARBA00022692"/>
    </source>
</evidence>
<dbReference type="InterPro" id="IPR016186">
    <property type="entry name" value="C-type_lectin-like/link_sf"/>
</dbReference>
<evidence type="ECO:0000256" key="6">
    <source>
        <dbReference type="ARBA" id="ARBA00023136"/>
    </source>
</evidence>
<protein>
    <recommendedName>
        <fullName evidence="8">Natural killer cells antigen CD94</fullName>
    </recommendedName>
    <alternativeName>
        <fullName evidence="9">Killer cell lectin-like receptor subfamily D member 1</fullName>
    </alternativeName>
</protein>
<evidence type="ECO:0000259" key="11">
    <source>
        <dbReference type="PROSITE" id="PS50041"/>
    </source>
</evidence>
<evidence type="ECO:0000313" key="13">
    <source>
        <dbReference type="RefSeq" id="XP_019817118.2"/>
    </source>
</evidence>
<dbReference type="PANTHER" id="PTHR22800:SF252">
    <property type="entry name" value="NATURAL KILLER CELLS ANTIGEN CD94"/>
    <property type="match status" value="1"/>
</dbReference>
<keyword evidence="12" id="KW-1185">Reference proteome</keyword>
<proteinExistence type="predicted"/>
<evidence type="ECO:0000313" key="12">
    <source>
        <dbReference type="Proteomes" id="UP001652663"/>
    </source>
</evidence>
<evidence type="ECO:0000256" key="8">
    <source>
        <dbReference type="ARBA" id="ARBA00041193"/>
    </source>
</evidence>
<dbReference type="Proteomes" id="UP001652663">
    <property type="component" value="Chromosome 5"/>
</dbReference>
<keyword evidence="5 10" id="KW-1133">Transmembrane helix</keyword>
<evidence type="ECO:0000256" key="5">
    <source>
        <dbReference type="ARBA" id="ARBA00022989"/>
    </source>
</evidence>
<dbReference type="PROSITE" id="PS50041">
    <property type="entry name" value="C_TYPE_LECTIN_2"/>
    <property type="match status" value="1"/>
</dbReference>
<dbReference type="PANTHER" id="PTHR22800">
    <property type="entry name" value="C-TYPE LECTIN PROTEINS"/>
    <property type="match status" value="1"/>
</dbReference>
<dbReference type="InterPro" id="IPR033992">
    <property type="entry name" value="NKR-like_CTLD"/>
</dbReference>
<accession>A0A6P5BV50</accession>
<feature type="transmembrane region" description="Helical" evidence="10">
    <location>
        <begin position="12"/>
        <end position="31"/>
    </location>
</feature>
<dbReference type="Gene3D" id="3.10.100.10">
    <property type="entry name" value="Mannose-Binding Protein A, subunit A"/>
    <property type="match status" value="1"/>
</dbReference>
<keyword evidence="6 10" id="KW-0472">Membrane</keyword>
<evidence type="ECO:0000256" key="3">
    <source>
        <dbReference type="ARBA" id="ARBA00022734"/>
    </source>
</evidence>
<name>A0A6P5BV50_BOSIN</name>
<dbReference type="SMART" id="SM00034">
    <property type="entry name" value="CLECT"/>
    <property type="match status" value="1"/>
</dbReference>
<keyword evidence="7" id="KW-0325">Glycoprotein</keyword>
<evidence type="ECO:0000256" key="4">
    <source>
        <dbReference type="ARBA" id="ARBA00022968"/>
    </source>
</evidence>
<evidence type="ECO:0000256" key="9">
    <source>
        <dbReference type="ARBA" id="ARBA00041489"/>
    </source>
</evidence>
<reference evidence="13" key="1">
    <citation type="submission" date="2025-08" db="UniProtKB">
        <authorList>
            <consortium name="RefSeq"/>
        </authorList>
    </citation>
    <scope>IDENTIFICATION</scope>
    <source>
        <tissue evidence="13">Blood</tissue>
    </source>
</reference>
<keyword evidence="4" id="KW-0735">Signal-anchor</keyword>
<dbReference type="GeneID" id="109559666"/>
<keyword evidence="2 10" id="KW-0812">Transmembrane</keyword>
<dbReference type="InterPro" id="IPR050919">
    <property type="entry name" value="NKG2/CD94_NK_receptors"/>
</dbReference>
<dbReference type="InterPro" id="IPR016187">
    <property type="entry name" value="CTDL_fold"/>
</dbReference>
<evidence type="ECO:0000256" key="7">
    <source>
        <dbReference type="ARBA" id="ARBA00023180"/>
    </source>
</evidence>
<dbReference type="SUPFAM" id="SSF56436">
    <property type="entry name" value="C-type lectin-like"/>
    <property type="match status" value="1"/>
</dbReference>
<dbReference type="Pfam" id="PF00059">
    <property type="entry name" value="Lectin_C"/>
    <property type="match status" value="1"/>
</dbReference>
<keyword evidence="3" id="KW-0430">Lectin</keyword>
<comment type="subcellular location">
    <subcellularLocation>
        <location evidence="1">Membrane</location>
        <topology evidence="1">Single-pass type II membrane protein</topology>
    </subcellularLocation>
</comment>
<dbReference type="CDD" id="cd03593">
    <property type="entry name" value="CLECT_NK_receptors_like"/>
    <property type="match status" value="1"/>
</dbReference>
<organism evidence="12 13">
    <name type="scientific">Bos indicus</name>
    <name type="common">Zebu</name>
    <dbReference type="NCBI Taxonomy" id="9915"/>
    <lineage>
        <taxon>Eukaryota</taxon>
        <taxon>Metazoa</taxon>
        <taxon>Chordata</taxon>
        <taxon>Craniata</taxon>
        <taxon>Vertebrata</taxon>
        <taxon>Euteleostomi</taxon>
        <taxon>Mammalia</taxon>
        <taxon>Eutheria</taxon>
        <taxon>Laurasiatheria</taxon>
        <taxon>Artiodactyla</taxon>
        <taxon>Ruminantia</taxon>
        <taxon>Pecora</taxon>
        <taxon>Bovidae</taxon>
        <taxon>Bovinae</taxon>
        <taxon>Bos</taxon>
    </lineage>
</organism>
<feature type="domain" description="C-type lectin" evidence="11">
    <location>
        <begin position="79"/>
        <end position="173"/>
    </location>
</feature>
<sequence length="184" mass="20997">MAAFRTTAWRLISGVLGVICLVLMAALGVLLKNSLTKRSVQPGPSADLQEEYNLHEEEESCLGCLGSGCYSCQEKWIGYQCNCYFISNELKTWKDGRDFCVSHNSSLLQIQTRNEPAFMKFSTSFYWIGLSYDEEHHAWLWEDNSTLSQDLIQVFAQELSTYGFVSCLGTSTWICMHMYRISHV</sequence>
<evidence type="ECO:0000256" key="1">
    <source>
        <dbReference type="ARBA" id="ARBA00004606"/>
    </source>
</evidence>
<dbReference type="InterPro" id="IPR001304">
    <property type="entry name" value="C-type_lectin-like"/>
</dbReference>
<dbReference type="RefSeq" id="XP_019817118.2">
    <property type="nucleotide sequence ID" value="XM_019961559.2"/>
</dbReference>
<gene>
    <name evidence="13" type="primary">LOC109559666</name>
</gene>